<dbReference type="InterPro" id="IPR001734">
    <property type="entry name" value="Na/solute_symporter"/>
</dbReference>
<keyword evidence="3" id="KW-0813">Transport</keyword>
<evidence type="ECO:0000256" key="7">
    <source>
        <dbReference type="ARBA" id="ARBA00023053"/>
    </source>
</evidence>
<keyword evidence="9 12" id="KW-0472">Membrane</keyword>
<dbReference type="EMBL" id="RQTK01002142">
    <property type="protein sequence ID" value="RUS68650.1"/>
    <property type="molecule type" value="Genomic_DNA"/>
</dbReference>
<feature type="transmembrane region" description="Helical" evidence="12">
    <location>
        <begin position="183"/>
        <end position="200"/>
    </location>
</feature>
<name>A0A3S1BJF2_ELYCH</name>
<evidence type="ECO:0000313" key="13">
    <source>
        <dbReference type="EMBL" id="RUS68650.1"/>
    </source>
</evidence>
<comment type="caution">
    <text evidence="13">The sequence shown here is derived from an EMBL/GenBank/DDBJ whole genome shotgun (WGS) entry which is preliminary data.</text>
</comment>
<comment type="subcellular location">
    <subcellularLocation>
        <location evidence="1">Cell membrane</location>
        <topology evidence="1">Multi-pass membrane protein</topology>
    </subcellularLocation>
</comment>
<keyword evidence="4" id="KW-1003">Cell membrane</keyword>
<keyword evidence="5 12" id="KW-0812">Transmembrane</keyword>
<evidence type="ECO:0000256" key="9">
    <source>
        <dbReference type="ARBA" id="ARBA00023136"/>
    </source>
</evidence>
<dbReference type="InterPro" id="IPR051163">
    <property type="entry name" value="Sodium:Solute_Symporter_SSF"/>
</dbReference>
<proteinExistence type="inferred from homology"/>
<accession>A0A3S1BJF2</accession>
<evidence type="ECO:0000256" key="4">
    <source>
        <dbReference type="ARBA" id="ARBA00022475"/>
    </source>
</evidence>
<dbReference type="Gene3D" id="1.20.1730.10">
    <property type="entry name" value="Sodium/glucose cotransporter"/>
    <property type="match status" value="1"/>
</dbReference>
<feature type="non-terminal residue" evidence="13">
    <location>
        <position position="201"/>
    </location>
</feature>
<keyword evidence="8" id="KW-0406">Ion transport</keyword>
<evidence type="ECO:0000256" key="3">
    <source>
        <dbReference type="ARBA" id="ARBA00022448"/>
    </source>
</evidence>
<dbReference type="GO" id="GO:0005886">
    <property type="term" value="C:plasma membrane"/>
    <property type="evidence" value="ECO:0007669"/>
    <property type="project" value="UniProtKB-SubCell"/>
</dbReference>
<evidence type="ECO:0000256" key="12">
    <source>
        <dbReference type="SAM" id="Phobius"/>
    </source>
</evidence>
<comment type="similarity">
    <text evidence="2 11">Belongs to the sodium:solute symporter (SSF) (TC 2.A.21) family.</text>
</comment>
<dbReference type="AlphaFoldDB" id="A0A3S1BJF2"/>
<evidence type="ECO:0000256" key="6">
    <source>
        <dbReference type="ARBA" id="ARBA00022989"/>
    </source>
</evidence>
<reference evidence="13 14" key="1">
    <citation type="submission" date="2019-01" db="EMBL/GenBank/DDBJ databases">
        <title>A draft genome assembly of the solar-powered sea slug Elysia chlorotica.</title>
        <authorList>
            <person name="Cai H."/>
            <person name="Li Q."/>
            <person name="Fang X."/>
            <person name="Li J."/>
            <person name="Curtis N.E."/>
            <person name="Altenburger A."/>
            <person name="Shibata T."/>
            <person name="Feng M."/>
            <person name="Maeda T."/>
            <person name="Schwartz J.A."/>
            <person name="Shigenobu S."/>
            <person name="Lundholm N."/>
            <person name="Nishiyama T."/>
            <person name="Yang H."/>
            <person name="Hasebe M."/>
            <person name="Li S."/>
            <person name="Pierce S.K."/>
            <person name="Wang J."/>
        </authorList>
    </citation>
    <scope>NUCLEOTIDE SEQUENCE [LARGE SCALE GENOMIC DNA]</scope>
    <source>
        <strain evidence="13">EC2010</strain>
        <tissue evidence="13">Whole organism of an adult</tissue>
    </source>
</reference>
<sequence length="201" mass="22501">MFNQTVCDTPGVPREPKFRGDYTFNTGAVKHVTAVDMGVFAFSLVVPTLVGIYQAWRSSLNMSFEDYMLAKGRMGCVPVGCSLVASFLSAITILGGPVEVYYHNTMNAWVGFAFVMVCALCSQIFLPVFYELRVKSVYQYLEMRFSRTVRTAAFCIFLVHMIFYMALVLYIPSLALSRVTGVHLWGSIVTITLVCILYVTI</sequence>
<gene>
    <name evidence="13" type="ORF">EGW08_023588</name>
</gene>
<keyword evidence="14" id="KW-1185">Reference proteome</keyword>
<dbReference type="GO" id="GO:0015293">
    <property type="term" value="F:symporter activity"/>
    <property type="evidence" value="ECO:0007669"/>
    <property type="project" value="TreeGrafter"/>
</dbReference>
<dbReference type="PANTHER" id="PTHR42985">
    <property type="entry name" value="SODIUM-COUPLED MONOCARBOXYLATE TRANSPORTER"/>
    <property type="match status" value="1"/>
</dbReference>
<dbReference type="Pfam" id="PF00474">
    <property type="entry name" value="SSF"/>
    <property type="match status" value="1"/>
</dbReference>
<keyword evidence="10" id="KW-0739">Sodium transport</keyword>
<evidence type="ECO:0000256" key="2">
    <source>
        <dbReference type="ARBA" id="ARBA00006434"/>
    </source>
</evidence>
<evidence type="ECO:0000313" key="14">
    <source>
        <dbReference type="Proteomes" id="UP000271974"/>
    </source>
</evidence>
<dbReference type="STRING" id="188477.A0A3S1BJF2"/>
<evidence type="ECO:0008006" key="15">
    <source>
        <dbReference type="Google" id="ProtNLM"/>
    </source>
</evidence>
<dbReference type="GO" id="GO:0006814">
    <property type="term" value="P:sodium ion transport"/>
    <property type="evidence" value="ECO:0007669"/>
    <property type="project" value="UniProtKB-KW"/>
</dbReference>
<keyword evidence="6 12" id="KW-1133">Transmembrane helix</keyword>
<dbReference type="InterPro" id="IPR038377">
    <property type="entry name" value="Na/Glc_symporter_sf"/>
</dbReference>
<feature type="transmembrane region" description="Helical" evidence="12">
    <location>
        <begin position="37"/>
        <end position="56"/>
    </location>
</feature>
<dbReference type="Proteomes" id="UP000271974">
    <property type="component" value="Unassembled WGS sequence"/>
</dbReference>
<evidence type="ECO:0000256" key="1">
    <source>
        <dbReference type="ARBA" id="ARBA00004651"/>
    </source>
</evidence>
<evidence type="ECO:0000256" key="11">
    <source>
        <dbReference type="RuleBase" id="RU362091"/>
    </source>
</evidence>
<evidence type="ECO:0000256" key="8">
    <source>
        <dbReference type="ARBA" id="ARBA00023065"/>
    </source>
</evidence>
<dbReference type="OrthoDB" id="6132759at2759"/>
<dbReference type="PROSITE" id="PS50283">
    <property type="entry name" value="NA_SOLUT_SYMP_3"/>
    <property type="match status" value="1"/>
</dbReference>
<dbReference type="PANTHER" id="PTHR42985:SF2">
    <property type="entry name" value="SODIUM-DEPENDENT MULTIVITAMIN TRANSPORTER"/>
    <property type="match status" value="1"/>
</dbReference>
<feature type="transmembrane region" description="Helical" evidence="12">
    <location>
        <begin position="76"/>
        <end position="96"/>
    </location>
</feature>
<evidence type="ECO:0000256" key="5">
    <source>
        <dbReference type="ARBA" id="ARBA00022692"/>
    </source>
</evidence>
<evidence type="ECO:0000256" key="10">
    <source>
        <dbReference type="ARBA" id="ARBA00023201"/>
    </source>
</evidence>
<feature type="transmembrane region" description="Helical" evidence="12">
    <location>
        <begin position="151"/>
        <end position="171"/>
    </location>
</feature>
<organism evidence="13 14">
    <name type="scientific">Elysia chlorotica</name>
    <name type="common">Eastern emerald elysia</name>
    <name type="synonym">Sea slug</name>
    <dbReference type="NCBI Taxonomy" id="188477"/>
    <lineage>
        <taxon>Eukaryota</taxon>
        <taxon>Metazoa</taxon>
        <taxon>Spiralia</taxon>
        <taxon>Lophotrochozoa</taxon>
        <taxon>Mollusca</taxon>
        <taxon>Gastropoda</taxon>
        <taxon>Heterobranchia</taxon>
        <taxon>Euthyneura</taxon>
        <taxon>Panpulmonata</taxon>
        <taxon>Sacoglossa</taxon>
        <taxon>Placobranchoidea</taxon>
        <taxon>Plakobranchidae</taxon>
        <taxon>Elysia</taxon>
    </lineage>
</organism>
<protein>
    <recommendedName>
        <fullName evidence="15">Sodium-dependent multivitamin transporter</fullName>
    </recommendedName>
</protein>
<keyword evidence="7" id="KW-0915">Sodium</keyword>
<feature type="transmembrane region" description="Helical" evidence="12">
    <location>
        <begin position="108"/>
        <end position="130"/>
    </location>
</feature>